<keyword evidence="13 17" id="KW-0479">Metal-binding</keyword>
<dbReference type="InterPro" id="IPR036637">
    <property type="entry name" value="Phosphohistidine_dom_sf"/>
</dbReference>
<keyword evidence="14 17" id="KW-0418">Kinase</keyword>
<dbReference type="OrthoDB" id="9765468at2"/>
<keyword evidence="9 17" id="KW-0963">Cytoplasm</keyword>
<dbReference type="STRING" id="39482.ERS852491_02821"/>
<keyword evidence="11 17" id="KW-0808">Transferase</keyword>
<evidence type="ECO:0000256" key="8">
    <source>
        <dbReference type="ARBA" id="ARBA00022448"/>
    </source>
</evidence>
<feature type="active site" description="Proton donor" evidence="18">
    <location>
        <position position="496"/>
    </location>
</feature>
<feature type="binding site" evidence="20">
    <location>
        <position position="449"/>
    </location>
    <ligand>
        <name>Mg(2+)</name>
        <dbReference type="ChEBI" id="CHEBI:18420"/>
    </ligand>
</feature>
<protein>
    <recommendedName>
        <fullName evidence="7 17">Phosphoenolpyruvate-protein phosphotransferase</fullName>
        <ecNumber evidence="6 17">2.7.3.9</ecNumber>
    </recommendedName>
    <alternativeName>
        <fullName evidence="16 17">Phosphotransferase system, enzyme I</fullName>
    </alternativeName>
</protein>
<evidence type="ECO:0000256" key="13">
    <source>
        <dbReference type="ARBA" id="ARBA00022723"/>
    </source>
</evidence>
<evidence type="ECO:0000256" key="12">
    <source>
        <dbReference type="ARBA" id="ARBA00022683"/>
    </source>
</evidence>
<feature type="binding site" evidence="19">
    <location>
        <position position="290"/>
    </location>
    <ligand>
        <name>phosphoenolpyruvate</name>
        <dbReference type="ChEBI" id="CHEBI:58702"/>
    </ligand>
</feature>
<proteinExistence type="inferred from homology"/>
<dbReference type="PRINTS" id="PR01736">
    <property type="entry name" value="PHPHTRNFRASE"/>
</dbReference>
<evidence type="ECO:0000256" key="3">
    <source>
        <dbReference type="ARBA" id="ARBA00002728"/>
    </source>
</evidence>
<evidence type="ECO:0000259" key="23">
    <source>
        <dbReference type="Pfam" id="PF05524"/>
    </source>
</evidence>
<comment type="similarity">
    <text evidence="5 17">Belongs to the PEP-utilizing enzyme family.</text>
</comment>
<evidence type="ECO:0000256" key="15">
    <source>
        <dbReference type="ARBA" id="ARBA00022842"/>
    </source>
</evidence>
<dbReference type="InterPro" id="IPR006318">
    <property type="entry name" value="PTS_EI-like"/>
</dbReference>
<keyword evidence="24" id="KW-0670">Pyruvate</keyword>
<dbReference type="InterPro" id="IPR008279">
    <property type="entry name" value="PEP-util_enz_mobile_dom"/>
</dbReference>
<evidence type="ECO:0000256" key="4">
    <source>
        <dbReference type="ARBA" id="ARBA00004496"/>
    </source>
</evidence>
<organism evidence="24 25">
    <name type="scientific">Faecalicatena contorta</name>
    <dbReference type="NCBI Taxonomy" id="39482"/>
    <lineage>
        <taxon>Bacteria</taxon>
        <taxon>Bacillati</taxon>
        <taxon>Bacillota</taxon>
        <taxon>Clostridia</taxon>
        <taxon>Lachnospirales</taxon>
        <taxon>Lachnospiraceae</taxon>
        <taxon>Faecalicatena</taxon>
    </lineage>
</organism>
<dbReference type="InterPro" id="IPR008731">
    <property type="entry name" value="PTS_EIN"/>
</dbReference>
<dbReference type="PANTHER" id="PTHR46244:SF3">
    <property type="entry name" value="PHOSPHOENOLPYRUVATE-PROTEIN PHOSPHOTRANSFERASE"/>
    <property type="match status" value="1"/>
</dbReference>
<evidence type="ECO:0000256" key="1">
    <source>
        <dbReference type="ARBA" id="ARBA00000683"/>
    </source>
</evidence>
<feature type="active site" description="Tele-phosphohistidine intermediate" evidence="18">
    <location>
        <position position="183"/>
    </location>
</feature>
<evidence type="ECO:0000259" key="21">
    <source>
        <dbReference type="Pfam" id="PF00391"/>
    </source>
</evidence>
<dbReference type="EMBL" id="CYZU01000026">
    <property type="protein sequence ID" value="CUO64064.1"/>
    <property type="molecule type" value="Genomic_DNA"/>
</dbReference>
<reference evidence="24 25" key="1">
    <citation type="submission" date="2015-09" db="EMBL/GenBank/DDBJ databases">
        <authorList>
            <consortium name="Pathogen Informatics"/>
        </authorList>
    </citation>
    <scope>NUCLEOTIDE SEQUENCE [LARGE SCALE GENOMIC DNA]</scope>
    <source>
        <strain evidence="24 25">2789STDY5834876</strain>
    </source>
</reference>
<feature type="binding site" evidence="19">
    <location>
        <begin position="448"/>
        <end position="449"/>
    </location>
    <ligand>
        <name>phosphoenolpyruvate</name>
        <dbReference type="ChEBI" id="CHEBI:58702"/>
    </ligand>
</feature>
<dbReference type="NCBIfam" id="TIGR01417">
    <property type="entry name" value="PTS_I_fam"/>
    <property type="match status" value="1"/>
</dbReference>
<dbReference type="GO" id="GO:0016301">
    <property type="term" value="F:kinase activity"/>
    <property type="evidence" value="ECO:0007669"/>
    <property type="project" value="UniProtKB-KW"/>
</dbReference>
<dbReference type="GO" id="GO:0005737">
    <property type="term" value="C:cytoplasm"/>
    <property type="evidence" value="ECO:0007669"/>
    <property type="project" value="UniProtKB-SubCell"/>
</dbReference>
<dbReference type="AlphaFoldDB" id="A0A174GNA7"/>
<sequence>MKRIEVSKTSSKGIVMGNVFVVREQDLSPEEKVIEVGQADAEKAAYERAVEEVIADLEPLAEKSDIFAGHLELAKDIALKEGVLNRIQTQSYCAQKALHETAEEFRMIFEMMEDEYMRERAADILDIRNRLMRKLKGIGDGDFDSITEKVILVARDLAPSDTAKLNLEYILGFITELGGVTSHVSIMARGMGIPALVGVEGIMDAVRPGDFVIMDASRGVIIINPEPEVIEEYKKKANEFDRCQKELEESSALPTVTADGRKLEVCGNVGSLEDVKNAVKFRIDGIGLFRSEFLYMESDHFPTEEEQFNVYRQAAELLGERELTIRTLDIGGDKGLDYFEFPKEENPFLGYRAIRIGLDQKEILKTQLRALLRAGTYGHIRIMFPMIISIEEVVDAYAVLEECKDELHKEGIPFQEEIEAGVMIETPAAVMMAEELAEKVDFFSIGTNDLTQYFLAVDRGNQKIAAMYNSYHPAVLRAIYKTIQAGHKYNRKVGMCGEFASDTKAVKMLLGMGLDEFSVSPGEAAGVKHQIRSTSYEEAQRLAGEVMKQPVIDSVMRLLEE</sequence>
<keyword evidence="12 17" id="KW-0598">Phosphotransferase system</keyword>
<keyword evidence="8 17" id="KW-0813">Transport</keyword>
<name>A0A174GNA7_9FIRM</name>
<dbReference type="RefSeq" id="WP_055153742.1">
    <property type="nucleotide sequence ID" value="NZ_CYZU01000026.1"/>
</dbReference>
<keyword evidence="10 17" id="KW-0762">Sugar transport</keyword>
<dbReference type="SUPFAM" id="SSF52009">
    <property type="entry name" value="Phosphohistidine domain"/>
    <property type="match status" value="1"/>
</dbReference>
<evidence type="ECO:0000256" key="20">
    <source>
        <dbReference type="PIRSR" id="PIRSR000732-3"/>
    </source>
</evidence>
<dbReference type="EC" id="2.7.3.9" evidence="6 17"/>
<accession>A0A174GNA7</accession>
<dbReference type="InterPro" id="IPR036618">
    <property type="entry name" value="PtsI_HPr-bd_sf"/>
</dbReference>
<comment type="subcellular location">
    <subcellularLocation>
        <location evidence="4 17">Cytoplasm</location>
    </subcellularLocation>
</comment>
<dbReference type="Pfam" id="PF00391">
    <property type="entry name" value="PEP-utilizers"/>
    <property type="match status" value="1"/>
</dbReference>
<evidence type="ECO:0000313" key="25">
    <source>
        <dbReference type="Proteomes" id="UP000095544"/>
    </source>
</evidence>
<feature type="domain" description="PEP-utilising enzyme C-terminal" evidence="22">
    <location>
        <begin position="245"/>
        <end position="534"/>
    </location>
</feature>
<gene>
    <name evidence="24" type="primary">ptsI_1</name>
    <name evidence="24" type="ORF">ERS852491_02821</name>
</gene>
<dbReference type="Pfam" id="PF05524">
    <property type="entry name" value="PEP-utilisers_N"/>
    <property type="match status" value="1"/>
</dbReference>
<dbReference type="InterPro" id="IPR015813">
    <property type="entry name" value="Pyrv/PenolPyrv_kinase-like_dom"/>
</dbReference>
<evidence type="ECO:0000256" key="2">
    <source>
        <dbReference type="ARBA" id="ARBA00001946"/>
    </source>
</evidence>
<feature type="binding site" evidence="20">
    <location>
        <position position="425"/>
    </location>
    <ligand>
        <name>Mg(2+)</name>
        <dbReference type="ChEBI" id="CHEBI:18420"/>
    </ligand>
</feature>
<dbReference type="Proteomes" id="UP000095544">
    <property type="component" value="Unassembled WGS sequence"/>
</dbReference>
<evidence type="ECO:0000256" key="19">
    <source>
        <dbReference type="PIRSR" id="PIRSR000732-2"/>
    </source>
</evidence>
<comment type="function">
    <text evidence="3 17">General (non sugar-specific) component of the phosphoenolpyruvate-dependent sugar phosphotransferase system (sugar PTS). This major carbohydrate active-transport system catalyzes the phosphorylation of incoming sugar substrates concomitantly with their translocation across the cell membrane. Enzyme I transfers the phosphoryl group from phosphoenolpyruvate (PEP) to the phosphoryl carrier protein (HPr).</text>
</comment>
<evidence type="ECO:0000256" key="10">
    <source>
        <dbReference type="ARBA" id="ARBA00022597"/>
    </source>
</evidence>
<dbReference type="Pfam" id="PF02896">
    <property type="entry name" value="PEP-utilizers_C"/>
    <property type="match status" value="1"/>
</dbReference>
<evidence type="ECO:0000256" key="16">
    <source>
        <dbReference type="ARBA" id="ARBA00033235"/>
    </source>
</evidence>
<dbReference type="PANTHER" id="PTHR46244">
    <property type="entry name" value="PHOSPHOENOLPYRUVATE-PROTEIN PHOSPHOTRANSFERASE"/>
    <property type="match status" value="1"/>
</dbReference>
<comment type="catalytic activity">
    <reaction evidence="1 17">
        <text>L-histidyl-[protein] + phosphoenolpyruvate = N(pros)-phospho-L-histidyl-[protein] + pyruvate</text>
        <dbReference type="Rhea" id="RHEA:23880"/>
        <dbReference type="Rhea" id="RHEA-COMP:9745"/>
        <dbReference type="Rhea" id="RHEA-COMP:9746"/>
        <dbReference type="ChEBI" id="CHEBI:15361"/>
        <dbReference type="ChEBI" id="CHEBI:29979"/>
        <dbReference type="ChEBI" id="CHEBI:58702"/>
        <dbReference type="ChEBI" id="CHEBI:64837"/>
        <dbReference type="EC" id="2.7.3.9"/>
    </reaction>
</comment>
<dbReference type="GO" id="GO:0008965">
    <property type="term" value="F:phosphoenolpyruvate-protein phosphotransferase activity"/>
    <property type="evidence" value="ECO:0007669"/>
    <property type="project" value="UniProtKB-EC"/>
</dbReference>
<feature type="domain" description="PEP-utilising enzyme mobile" evidence="21">
    <location>
        <begin position="147"/>
        <end position="219"/>
    </location>
</feature>
<dbReference type="GO" id="GO:0009401">
    <property type="term" value="P:phosphoenolpyruvate-dependent sugar phosphotransferase system"/>
    <property type="evidence" value="ECO:0007669"/>
    <property type="project" value="UniProtKB-KW"/>
</dbReference>
<feature type="binding site" evidence="19">
    <location>
        <position position="459"/>
    </location>
    <ligand>
        <name>phosphoenolpyruvate</name>
        <dbReference type="ChEBI" id="CHEBI:58702"/>
    </ligand>
</feature>
<evidence type="ECO:0000256" key="14">
    <source>
        <dbReference type="ARBA" id="ARBA00022777"/>
    </source>
</evidence>
<dbReference type="InterPro" id="IPR040442">
    <property type="entry name" value="Pyrv_kinase-like_dom_sf"/>
</dbReference>
<dbReference type="SUPFAM" id="SSF51621">
    <property type="entry name" value="Phosphoenolpyruvate/pyruvate domain"/>
    <property type="match status" value="1"/>
</dbReference>
<dbReference type="Gene3D" id="3.50.30.10">
    <property type="entry name" value="Phosphohistidine domain"/>
    <property type="match status" value="1"/>
</dbReference>
<dbReference type="InterPro" id="IPR050499">
    <property type="entry name" value="PEP-utilizing_PTS_enzyme"/>
</dbReference>
<feature type="binding site" evidence="19">
    <location>
        <position position="326"/>
    </location>
    <ligand>
        <name>phosphoenolpyruvate</name>
        <dbReference type="ChEBI" id="CHEBI:58702"/>
    </ligand>
</feature>
<evidence type="ECO:0000259" key="22">
    <source>
        <dbReference type="Pfam" id="PF02896"/>
    </source>
</evidence>
<evidence type="ECO:0000256" key="11">
    <source>
        <dbReference type="ARBA" id="ARBA00022679"/>
    </source>
</evidence>
<evidence type="ECO:0000256" key="7">
    <source>
        <dbReference type="ARBA" id="ARBA00016544"/>
    </source>
</evidence>
<evidence type="ECO:0000313" key="24">
    <source>
        <dbReference type="EMBL" id="CUO64064.1"/>
    </source>
</evidence>
<evidence type="ECO:0000256" key="9">
    <source>
        <dbReference type="ARBA" id="ARBA00022490"/>
    </source>
</evidence>
<dbReference type="SUPFAM" id="SSF47831">
    <property type="entry name" value="Enzyme I of the PEP:sugar phosphotransferase system HPr-binding (sub)domain"/>
    <property type="match status" value="1"/>
</dbReference>
<dbReference type="GO" id="GO:0046872">
    <property type="term" value="F:metal ion binding"/>
    <property type="evidence" value="ECO:0007669"/>
    <property type="project" value="UniProtKB-KW"/>
</dbReference>
<dbReference type="Gene3D" id="3.20.20.60">
    <property type="entry name" value="Phosphoenolpyruvate-binding domains"/>
    <property type="match status" value="1"/>
</dbReference>
<dbReference type="InterPro" id="IPR024692">
    <property type="entry name" value="PTS_EI"/>
</dbReference>
<keyword evidence="15 17" id="KW-0460">Magnesium</keyword>
<dbReference type="InterPro" id="IPR000121">
    <property type="entry name" value="PEP_util_C"/>
</dbReference>
<comment type="cofactor">
    <cofactor evidence="2 17 20">
        <name>Mg(2+)</name>
        <dbReference type="ChEBI" id="CHEBI:18420"/>
    </cofactor>
</comment>
<evidence type="ECO:0000256" key="5">
    <source>
        <dbReference type="ARBA" id="ARBA00007837"/>
    </source>
</evidence>
<dbReference type="PIRSF" id="PIRSF000732">
    <property type="entry name" value="PTS_enzyme_I"/>
    <property type="match status" value="1"/>
</dbReference>
<evidence type="ECO:0000256" key="18">
    <source>
        <dbReference type="PIRSR" id="PIRSR000732-1"/>
    </source>
</evidence>
<evidence type="ECO:0000256" key="17">
    <source>
        <dbReference type="PIRNR" id="PIRNR000732"/>
    </source>
</evidence>
<dbReference type="Gene3D" id="1.10.274.10">
    <property type="entry name" value="PtsI, HPr-binding domain"/>
    <property type="match status" value="1"/>
</dbReference>
<evidence type="ECO:0000256" key="6">
    <source>
        <dbReference type="ARBA" id="ARBA00012232"/>
    </source>
</evidence>
<feature type="domain" description="Phosphotransferase system enzyme I N-terminal" evidence="23">
    <location>
        <begin position="10"/>
        <end position="120"/>
    </location>
</feature>